<feature type="non-terminal residue" evidence="1">
    <location>
        <position position="1"/>
    </location>
</feature>
<protein>
    <submittedName>
        <fullName evidence="1">Uncharacterized protein</fullName>
    </submittedName>
</protein>
<organism evidence="1">
    <name type="scientific">marine sediment metagenome</name>
    <dbReference type="NCBI Taxonomy" id="412755"/>
    <lineage>
        <taxon>unclassified sequences</taxon>
        <taxon>metagenomes</taxon>
        <taxon>ecological metagenomes</taxon>
    </lineage>
</organism>
<reference evidence="1" key="1">
    <citation type="journal article" date="2014" name="Front. Microbiol.">
        <title>High frequency of phylogenetically diverse reductive dehalogenase-homologous genes in deep subseafloor sedimentary metagenomes.</title>
        <authorList>
            <person name="Kawai M."/>
            <person name="Futagami T."/>
            <person name="Toyoda A."/>
            <person name="Takaki Y."/>
            <person name="Nishi S."/>
            <person name="Hori S."/>
            <person name="Arai W."/>
            <person name="Tsubouchi T."/>
            <person name="Morono Y."/>
            <person name="Uchiyama I."/>
            <person name="Ito T."/>
            <person name="Fujiyama A."/>
            <person name="Inagaki F."/>
            <person name="Takami H."/>
        </authorList>
    </citation>
    <scope>NUCLEOTIDE SEQUENCE</scope>
    <source>
        <strain evidence="1">Expedition CK06-06</strain>
    </source>
</reference>
<comment type="caution">
    <text evidence="1">The sequence shown here is derived from an EMBL/GenBank/DDBJ whole genome shotgun (WGS) entry which is preliminary data.</text>
</comment>
<gene>
    <name evidence="1" type="ORF">S01H4_19138</name>
</gene>
<evidence type="ECO:0000313" key="1">
    <source>
        <dbReference type="EMBL" id="GAG54744.1"/>
    </source>
</evidence>
<dbReference type="EMBL" id="BART01008517">
    <property type="protein sequence ID" value="GAG54744.1"/>
    <property type="molecule type" value="Genomic_DNA"/>
</dbReference>
<proteinExistence type="predicted"/>
<sequence length="51" mass="5396">EDSVFTLKSGTTLQGHVRLDSIENIEVDVEGSGMVSCTINFTGHGTFPATP</sequence>
<dbReference type="AlphaFoldDB" id="X0YFH5"/>
<accession>X0YFH5</accession>
<name>X0YFH5_9ZZZZ</name>